<dbReference type="GO" id="GO:0008775">
    <property type="term" value="F:acetate CoA-transferase activity"/>
    <property type="evidence" value="ECO:0007669"/>
    <property type="project" value="InterPro"/>
</dbReference>
<dbReference type="EMBL" id="WMBA01000011">
    <property type="protein sequence ID" value="MTD54341.1"/>
    <property type="molecule type" value="Genomic_DNA"/>
</dbReference>
<dbReference type="Pfam" id="PF13336">
    <property type="entry name" value="AcetylCoA_hyd_C"/>
    <property type="match status" value="1"/>
</dbReference>
<gene>
    <name evidence="2" type="ORF">GKO32_10190</name>
</gene>
<dbReference type="GO" id="GO:0016787">
    <property type="term" value="F:hydrolase activity"/>
    <property type="evidence" value="ECO:0007669"/>
    <property type="project" value="UniProtKB-KW"/>
</dbReference>
<dbReference type="PANTHER" id="PTHR21432:SF20">
    <property type="entry name" value="ACETYL-COA HYDROLASE"/>
    <property type="match status" value="1"/>
</dbReference>
<dbReference type="PANTHER" id="PTHR21432">
    <property type="entry name" value="ACETYL-COA HYDROLASE-RELATED"/>
    <property type="match status" value="1"/>
</dbReference>
<dbReference type="AlphaFoldDB" id="A0A6N7Z2Q0"/>
<evidence type="ECO:0000313" key="3">
    <source>
        <dbReference type="Proteomes" id="UP000440096"/>
    </source>
</evidence>
<dbReference type="Gene3D" id="3.30.750.70">
    <property type="entry name" value="4-hydroxybutyrate coenzyme like domains"/>
    <property type="match status" value="1"/>
</dbReference>
<dbReference type="GO" id="GO:0006083">
    <property type="term" value="P:acetate metabolic process"/>
    <property type="evidence" value="ECO:0007669"/>
    <property type="project" value="InterPro"/>
</dbReference>
<comment type="caution">
    <text evidence="2">The sequence shown here is derived from an EMBL/GenBank/DDBJ whole genome shotgun (WGS) entry which is preliminary data.</text>
</comment>
<dbReference type="Gene3D" id="3.40.1080.10">
    <property type="entry name" value="Glutaconate Coenzyme A-transferase"/>
    <property type="match status" value="1"/>
</dbReference>
<dbReference type="Proteomes" id="UP000440096">
    <property type="component" value="Unassembled WGS sequence"/>
</dbReference>
<feature type="domain" description="Acetyl-CoA hydrolase/transferase C-terminal" evidence="1">
    <location>
        <begin position="256"/>
        <end position="403"/>
    </location>
</feature>
<proteinExistence type="predicted"/>
<reference evidence="2 3" key="1">
    <citation type="submission" date="2019-11" db="EMBL/GenBank/DDBJ databases">
        <title>Draft genome of Amycolatopsis RM579.</title>
        <authorList>
            <person name="Duangmal K."/>
            <person name="Mingma R."/>
        </authorList>
    </citation>
    <scope>NUCLEOTIDE SEQUENCE [LARGE SCALE GENOMIC DNA]</scope>
    <source>
        <strain evidence="2 3">RM579</strain>
    </source>
</reference>
<evidence type="ECO:0000313" key="2">
    <source>
        <dbReference type="EMBL" id="MTD54341.1"/>
    </source>
</evidence>
<name>A0A6N7Z2Q0_9PSEU</name>
<evidence type="ECO:0000259" key="1">
    <source>
        <dbReference type="Pfam" id="PF13336"/>
    </source>
</evidence>
<dbReference type="InterPro" id="IPR038460">
    <property type="entry name" value="AcetylCoA_hyd_C_sf"/>
</dbReference>
<dbReference type="SUPFAM" id="SSF100950">
    <property type="entry name" value="NagB/RpiA/CoA transferase-like"/>
    <property type="match status" value="2"/>
</dbReference>
<dbReference type="InterPro" id="IPR026888">
    <property type="entry name" value="AcetylCoA_hyd_C"/>
</dbReference>
<protein>
    <submittedName>
        <fullName evidence="2">Acetyl-CoA hydrolase</fullName>
    </submittedName>
</protein>
<dbReference type="OrthoDB" id="9801795at2"/>
<organism evidence="2 3">
    <name type="scientific">Amycolatopsis pithecellobii</name>
    <dbReference type="NCBI Taxonomy" id="664692"/>
    <lineage>
        <taxon>Bacteria</taxon>
        <taxon>Bacillati</taxon>
        <taxon>Actinomycetota</taxon>
        <taxon>Actinomycetes</taxon>
        <taxon>Pseudonocardiales</taxon>
        <taxon>Pseudonocardiaceae</taxon>
        <taxon>Amycolatopsis</taxon>
    </lineage>
</organism>
<sequence>MNSVEELDFRRYLRVGDGVLWAQACAEPLTLVNRLISRPWAEDLSAFLGIPVAGLIHPEHAALLRFTSYTGAGANSALHEANAADLLPAHYSSLPDLLRADVVLLQLSPPDSGGRYSLGLARDYVADVLPKARVIIGEVNPAVPWTYGGPALTADDLTVVVPSRHAPAEYPVTEPTAVHKAIAANVAELIEDGATLQVGIGSLAQAVLAGLTGRRQLGVHSGLLPEALVDLMEQGVVTGERKSVDRGVAVGGILLGGDRLFRYAHRNERILLRETSYTHDPDVLAAQEKLVALNSAIEVDLTGAVNAEVARGRYVGSVGGAVDFLRGAARSRGGVPVIMLPSRAGPVSRVVAKLTGPVSTPRSDAGVVVTEHGIADLRGLSLRQRAERMIAIAAPEARAELDEVTEAALAAAKGV</sequence>
<dbReference type="InterPro" id="IPR046433">
    <property type="entry name" value="ActCoA_hydro"/>
</dbReference>
<dbReference type="Gene3D" id="3.40.1080.20">
    <property type="entry name" value="Acetyl-CoA hydrolase/transferase C-terminal domain"/>
    <property type="match status" value="1"/>
</dbReference>
<dbReference type="InterPro" id="IPR037171">
    <property type="entry name" value="NagB/RpiA_transferase-like"/>
</dbReference>
<keyword evidence="2" id="KW-0378">Hydrolase</keyword>
<accession>A0A6N7Z2Q0</accession>
<keyword evidence="3" id="KW-1185">Reference proteome</keyword>